<comment type="subcellular location">
    <subcellularLocation>
        <location evidence="1">Membrane</location>
        <topology evidence="1">Multi-pass membrane protein</topology>
    </subcellularLocation>
</comment>
<dbReference type="GO" id="GO:0016740">
    <property type="term" value="F:transferase activity"/>
    <property type="evidence" value="ECO:0007669"/>
    <property type="project" value="UniProtKB-KW"/>
</dbReference>
<evidence type="ECO:0000313" key="9">
    <source>
        <dbReference type="EMBL" id="MDN4472047.1"/>
    </source>
</evidence>
<dbReference type="EC" id="2.7.8.-" evidence="9"/>
<dbReference type="RefSeq" id="WP_301126310.1">
    <property type="nucleotide sequence ID" value="NZ_JAUHPV010000002.1"/>
</dbReference>
<dbReference type="Proteomes" id="UP001172738">
    <property type="component" value="Unassembled WGS sequence"/>
</dbReference>
<keyword evidence="10" id="KW-1185">Reference proteome</keyword>
<dbReference type="InterPro" id="IPR017475">
    <property type="entry name" value="EPS_sugar_tfrase"/>
</dbReference>
<dbReference type="PANTHER" id="PTHR30576">
    <property type="entry name" value="COLANIC BIOSYNTHESIS UDP-GLUCOSE LIPID CARRIER TRANSFERASE"/>
    <property type="match status" value="1"/>
</dbReference>
<protein>
    <submittedName>
        <fullName evidence="9">Sugar transferase</fullName>
        <ecNumber evidence="9">2.7.8.-</ecNumber>
    </submittedName>
</protein>
<evidence type="ECO:0000256" key="3">
    <source>
        <dbReference type="ARBA" id="ARBA00022679"/>
    </source>
</evidence>
<sequence length="493" mass="54128">MTAFAPSRNMSAGWVKGLQARILLADTFVVALVMVVAHGVRFGWDPFEPISGPAAPAYWWMTLAVGVLWVLELGWTRSRDVRVLGEGPEEYQRVGTAGWHTFAIVAVVGFLTQWQVSRGYLLFAIPVGTAIIFLYRRALRGLLREERASGRLRHRVIIAGPHRTTSQLVRRLQSNDSNICYDVVGVCLVDVGTPGRRSTDVPAASGTLLRGVPVLGDMAELPRTAADVGADFIILSGTDAVSLSEARKIEWELEDQGVGLIVAPTIADVAGPRVAVASVAGMQLMHVEAPRFRGGRRVLKTAADRLGAAAILAVLALPLAIVAASVKISSPGPVLYRQIRVGRDHQPFEMLKFRTMYTDAEERLAELRDSSDGNGVMFKMKDDPRVTPVGRILRRFSLDELPQLFNVLKGEMSIVGPRPPLPREVEQWEDHVSRRQLVKPGITGLWQVSGRSDLSWEESVRLDLHYTQNWTLGLDALILARTAWAVVAGRGAY</sequence>
<dbReference type="InterPro" id="IPR003362">
    <property type="entry name" value="Bact_transf"/>
</dbReference>
<proteinExistence type="inferred from homology"/>
<keyword evidence="6 7" id="KW-0472">Membrane</keyword>
<evidence type="ECO:0000259" key="8">
    <source>
        <dbReference type="Pfam" id="PF02397"/>
    </source>
</evidence>
<feature type="transmembrane region" description="Helical" evidence="7">
    <location>
        <begin position="57"/>
        <end position="75"/>
    </location>
</feature>
<evidence type="ECO:0000256" key="6">
    <source>
        <dbReference type="ARBA" id="ARBA00023136"/>
    </source>
</evidence>
<dbReference type="Gene3D" id="3.40.50.720">
    <property type="entry name" value="NAD(P)-binding Rossmann-like Domain"/>
    <property type="match status" value="1"/>
</dbReference>
<evidence type="ECO:0000313" key="10">
    <source>
        <dbReference type="Proteomes" id="UP001172738"/>
    </source>
</evidence>
<dbReference type="PANTHER" id="PTHR30576:SF10">
    <property type="entry name" value="SLL5057 PROTEIN"/>
    <property type="match status" value="1"/>
</dbReference>
<feature type="transmembrane region" description="Helical" evidence="7">
    <location>
        <begin position="306"/>
        <end position="326"/>
    </location>
</feature>
<evidence type="ECO:0000256" key="5">
    <source>
        <dbReference type="ARBA" id="ARBA00022989"/>
    </source>
</evidence>
<keyword evidence="3 9" id="KW-0808">Transferase</keyword>
<dbReference type="Pfam" id="PF02397">
    <property type="entry name" value="Bac_transf"/>
    <property type="match status" value="1"/>
</dbReference>
<evidence type="ECO:0000256" key="4">
    <source>
        <dbReference type="ARBA" id="ARBA00022692"/>
    </source>
</evidence>
<organism evidence="9 10">
    <name type="scientific">Demequina zhanjiangensis</name>
    <dbReference type="NCBI Taxonomy" id="3051659"/>
    <lineage>
        <taxon>Bacteria</taxon>
        <taxon>Bacillati</taxon>
        <taxon>Actinomycetota</taxon>
        <taxon>Actinomycetes</taxon>
        <taxon>Micrococcales</taxon>
        <taxon>Demequinaceae</taxon>
        <taxon>Demequina</taxon>
    </lineage>
</organism>
<reference evidence="9" key="1">
    <citation type="submission" date="2023-06" db="EMBL/GenBank/DDBJ databases">
        <title>SYSU T00b26.</title>
        <authorList>
            <person name="Gao L."/>
            <person name="Fang B.-Z."/>
            <person name="Li W.-J."/>
        </authorList>
    </citation>
    <scope>NUCLEOTIDE SEQUENCE</scope>
    <source>
        <strain evidence="9">SYSU T00b26</strain>
    </source>
</reference>
<feature type="transmembrane region" description="Helical" evidence="7">
    <location>
        <begin position="120"/>
        <end position="139"/>
    </location>
</feature>
<name>A0ABT8FZ04_9MICO</name>
<keyword evidence="5 7" id="KW-1133">Transmembrane helix</keyword>
<feature type="transmembrane region" description="Helical" evidence="7">
    <location>
        <begin position="20"/>
        <end position="37"/>
    </location>
</feature>
<dbReference type="NCBIfam" id="TIGR03025">
    <property type="entry name" value="EPS_sugtrans"/>
    <property type="match status" value="1"/>
</dbReference>
<keyword evidence="4 7" id="KW-0812">Transmembrane</keyword>
<evidence type="ECO:0000256" key="1">
    <source>
        <dbReference type="ARBA" id="ARBA00004141"/>
    </source>
</evidence>
<comment type="similarity">
    <text evidence="2">Belongs to the bacterial sugar transferase family.</text>
</comment>
<evidence type="ECO:0000256" key="2">
    <source>
        <dbReference type="ARBA" id="ARBA00006464"/>
    </source>
</evidence>
<accession>A0ABT8FZ04</accession>
<dbReference type="EMBL" id="JAUHPV010000002">
    <property type="protein sequence ID" value="MDN4472047.1"/>
    <property type="molecule type" value="Genomic_DNA"/>
</dbReference>
<feature type="domain" description="Bacterial sugar transferase" evidence="8">
    <location>
        <begin position="300"/>
        <end position="487"/>
    </location>
</feature>
<comment type="caution">
    <text evidence="9">The sequence shown here is derived from an EMBL/GenBank/DDBJ whole genome shotgun (WGS) entry which is preliminary data.</text>
</comment>
<feature type="transmembrane region" description="Helical" evidence="7">
    <location>
        <begin position="96"/>
        <end position="114"/>
    </location>
</feature>
<evidence type="ECO:0000256" key="7">
    <source>
        <dbReference type="SAM" id="Phobius"/>
    </source>
</evidence>
<gene>
    <name evidence="9" type="ORF">QQX04_03450</name>
</gene>